<keyword evidence="4 6" id="KW-0067">ATP-binding</keyword>
<dbReference type="InterPro" id="IPR003593">
    <property type="entry name" value="AAA+_ATPase"/>
</dbReference>
<dbReference type="EMBL" id="MEHD01000023">
    <property type="protein sequence ID" value="ODR56611.1"/>
    <property type="molecule type" value="Genomic_DNA"/>
</dbReference>
<dbReference type="EMBL" id="MEHA01000008">
    <property type="protein sequence ID" value="ODR51894.1"/>
    <property type="molecule type" value="Genomic_DNA"/>
</dbReference>
<evidence type="ECO:0000256" key="4">
    <source>
        <dbReference type="ARBA" id="ARBA00022840"/>
    </source>
</evidence>
<evidence type="ECO:0000313" key="9">
    <source>
        <dbReference type="Proteomes" id="UP000094271"/>
    </source>
</evidence>
<dbReference type="Proteomes" id="UP000095003">
    <property type="component" value="Unassembled WGS sequence"/>
</dbReference>
<dbReference type="PANTHER" id="PTHR43335">
    <property type="entry name" value="ABC TRANSPORTER, ATP-BINDING PROTEIN"/>
    <property type="match status" value="1"/>
</dbReference>
<evidence type="ECO:0000256" key="1">
    <source>
        <dbReference type="ARBA" id="ARBA00005417"/>
    </source>
</evidence>
<keyword evidence="2" id="KW-0813">Transport</keyword>
<accession>A0A1E3A337</accession>
<reference evidence="8 10" key="2">
    <citation type="submission" date="2016-08" db="EMBL/GenBank/DDBJ databases">
        <title>Characterization of Isolates of Eisenbergiella tayi Derived from Blood Cultures, Using Whole Genome Sequencing.</title>
        <authorList>
            <person name="Bernier A.-M."/>
            <person name="Burdz T."/>
            <person name="Wiebe D."/>
            <person name="Bernard K."/>
        </authorList>
    </citation>
    <scope>NUCLEOTIDE SEQUENCE [LARGE SCALE GENOMIC DNA]</scope>
    <source>
        <strain evidence="8 10">NML120146</strain>
    </source>
</reference>
<gene>
    <name evidence="6" type="primary">yxlF_12</name>
    <name evidence="6" type="ORF">BEH84_06118</name>
    <name evidence="7" type="ORF">BEI59_13405</name>
    <name evidence="8" type="ORF">BEI63_14070</name>
</gene>
<evidence type="ECO:0000313" key="7">
    <source>
        <dbReference type="EMBL" id="ODR51894.1"/>
    </source>
</evidence>
<protein>
    <submittedName>
        <fullName evidence="6 7">ABC transporter ATP-binding protein</fullName>
        <ecNumber evidence="6">3.6.3.-</ecNumber>
    </submittedName>
</protein>
<dbReference type="GO" id="GO:0005524">
    <property type="term" value="F:ATP binding"/>
    <property type="evidence" value="ECO:0007669"/>
    <property type="project" value="UniProtKB-KW"/>
</dbReference>
<dbReference type="Proteomes" id="UP000094869">
    <property type="component" value="Unassembled WGS sequence"/>
</dbReference>
<reference evidence="7 9" key="3">
    <citation type="submission" date="2016-08" db="EMBL/GenBank/DDBJ databases">
        <authorList>
            <person name="Seilhamer J.J."/>
        </authorList>
    </citation>
    <scope>NUCLEOTIDE SEQUENCE [LARGE SCALE GENOMIC DNA]</scope>
    <source>
        <strain evidence="7 9">NML150140-1</strain>
    </source>
</reference>
<dbReference type="InterPro" id="IPR003439">
    <property type="entry name" value="ABC_transporter-like_ATP-bd"/>
</dbReference>
<keyword evidence="6" id="KW-0378">Hydrolase</keyword>
<dbReference type="EC" id="3.6.3.-" evidence="6"/>
<evidence type="ECO:0000313" key="10">
    <source>
        <dbReference type="Proteomes" id="UP000094869"/>
    </source>
</evidence>
<dbReference type="InterPro" id="IPR027417">
    <property type="entry name" value="P-loop_NTPase"/>
</dbReference>
<dbReference type="OrthoDB" id="9775135at2"/>
<dbReference type="Proteomes" id="UP000094271">
    <property type="component" value="Unassembled WGS sequence"/>
</dbReference>
<sequence length="290" mass="32601">MLELTLNQVTKKYKDLCAVDHVEAVFTHGVYGLLGANGAGKTTLLRLMCDILRPDEGEILLDRNPINRLGASYRRFLGYLPQDFGFYPDFTAERFLLYMAALKALPSLEAKRKTAELLAMVGLEDSKNKKIKTFSGGMVRRLGIAQAMLNDPEILILDEPTAGLDPKERIRFRNIISSFSKDRIVILSTHIVSDVEYIADEILLMKKGRFLQQGSVENITKQVRGRVWELVTDHAGAQRLNGLYAVSNLKNQGDKVAMRILAQDSPAPGAVCVEPMLEDVYLYYFREEAE</sequence>
<dbReference type="CDD" id="cd03264">
    <property type="entry name" value="ABC_drug_resistance_like"/>
    <property type="match status" value="1"/>
</dbReference>
<evidence type="ECO:0000313" key="8">
    <source>
        <dbReference type="EMBL" id="ODR56611.1"/>
    </source>
</evidence>
<evidence type="ECO:0000256" key="3">
    <source>
        <dbReference type="ARBA" id="ARBA00022741"/>
    </source>
</evidence>
<dbReference type="PATRIC" id="fig|1432052.3.peg.6764"/>
<evidence type="ECO:0000313" key="6">
    <source>
        <dbReference type="EMBL" id="ODM02887.1"/>
    </source>
</evidence>
<dbReference type="SMART" id="SM00382">
    <property type="entry name" value="AAA"/>
    <property type="match status" value="1"/>
</dbReference>
<dbReference type="PANTHER" id="PTHR43335:SF2">
    <property type="entry name" value="ABC TRANSPORTER, ATP-BINDING PROTEIN"/>
    <property type="match status" value="1"/>
</dbReference>
<dbReference type="SUPFAM" id="SSF52540">
    <property type="entry name" value="P-loop containing nucleoside triphosphate hydrolases"/>
    <property type="match status" value="1"/>
</dbReference>
<dbReference type="AlphaFoldDB" id="A0A1E3A337"/>
<reference evidence="6 11" key="1">
    <citation type="submission" date="2016-07" db="EMBL/GenBank/DDBJ databases">
        <title>Characterization of isolates of Eisenbergiella tayi derived from blood cultures, using whole genome sequencing.</title>
        <authorList>
            <person name="Burdz T."/>
            <person name="Wiebe D."/>
            <person name="Huynh C."/>
            <person name="Bernard K."/>
        </authorList>
    </citation>
    <scope>NUCLEOTIDE SEQUENCE [LARGE SCALE GENOMIC DNA]</scope>
    <source>
        <strain evidence="6 11">NML 120489</strain>
    </source>
</reference>
<dbReference type="Pfam" id="PF00005">
    <property type="entry name" value="ABC_tran"/>
    <property type="match status" value="1"/>
</dbReference>
<evidence type="ECO:0000259" key="5">
    <source>
        <dbReference type="PROSITE" id="PS50893"/>
    </source>
</evidence>
<dbReference type="PROSITE" id="PS50893">
    <property type="entry name" value="ABC_TRANSPORTER_2"/>
    <property type="match status" value="1"/>
</dbReference>
<dbReference type="RefSeq" id="WP_069159415.1">
    <property type="nucleotide sequence ID" value="NZ_DBFYTW010000325.1"/>
</dbReference>
<proteinExistence type="inferred from homology"/>
<organism evidence="6 11">
    <name type="scientific">Eisenbergiella tayi</name>
    <dbReference type="NCBI Taxonomy" id="1432052"/>
    <lineage>
        <taxon>Bacteria</taxon>
        <taxon>Bacillati</taxon>
        <taxon>Bacillota</taxon>
        <taxon>Clostridia</taxon>
        <taxon>Lachnospirales</taxon>
        <taxon>Lachnospiraceae</taxon>
        <taxon>Eisenbergiella</taxon>
    </lineage>
</organism>
<evidence type="ECO:0000256" key="2">
    <source>
        <dbReference type="ARBA" id="ARBA00022448"/>
    </source>
</evidence>
<keyword evidence="10" id="KW-1185">Reference proteome</keyword>
<dbReference type="EMBL" id="MCGI01000008">
    <property type="protein sequence ID" value="ODM02887.1"/>
    <property type="molecule type" value="Genomic_DNA"/>
</dbReference>
<keyword evidence="3" id="KW-0547">Nucleotide-binding</keyword>
<comment type="similarity">
    <text evidence="1">Belongs to the ABC transporter superfamily.</text>
</comment>
<dbReference type="GO" id="GO:0016887">
    <property type="term" value="F:ATP hydrolysis activity"/>
    <property type="evidence" value="ECO:0007669"/>
    <property type="project" value="InterPro"/>
</dbReference>
<dbReference type="Gene3D" id="3.40.50.300">
    <property type="entry name" value="P-loop containing nucleotide triphosphate hydrolases"/>
    <property type="match status" value="1"/>
</dbReference>
<evidence type="ECO:0000313" key="11">
    <source>
        <dbReference type="Proteomes" id="UP000095003"/>
    </source>
</evidence>
<feature type="domain" description="ABC transporter" evidence="5">
    <location>
        <begin position="4"/>
        <end position="232"/>
    </location>
</feature>
<comment type="caution">
    <text evidence="6">The sequence shown here is derived from an EMBL/GenBank/DDBJ whole genome shotgun (WGS) entry which is preliminary data.</text>
</comment>
<name>A0A1E3A337_9FIRM</name>